<dbReference type="EMBL" id="MFJM01000072">
    <property type="protein sequence ID" value="OGG15786.1"/>
    <property type="molecule type" value="Genomic_DNA"/>
</dbReference>
<gene>
    <name evidence="1" type="ORF">A3D78_04765</name>
</gene>
<evidence type="ECO:0008006" key="3">
    <source>
        <dbReference type="Google" id="ProtNLM"/>
    </source>
</evidence>
<comment type="caution">
    <text evidence="1">The sequence shown here is derived from an EMBL/GenBank/DDBJ whole genome shotgun (WGS) entry which is preliminary data.</text>
</comment>
<proteinExistence type="predicted"/>
<accession>A0A1F5ZTH8</accession>
<evidence type="ECO:0000313" key="1">
    <source>
        <dbReference type="EMBL" id="OGG15786.1"/>
    </source>
</evidence>
<evidence type="ECO:0000313" key="2">
    <source>
        <dbReference type="Proteomes" id="UP000176253"/>
    </source>
</evidence>
<dbReference type="GO" id="GO:0030246">
    <property type="term" value="F:carbohydrate binding"/>
    <property type="evidence" value="ECO:0007669"/>
    <property type="project" value="InterPro"/>
</dbReference>
<dbReference type="InterPro" id="IPR008965">
    <property type="entry name" value="CBM2/CBM3_carb-bd_dom_sf"/>
</dbReference>
<dbReference type="CDD" id="cd08547">
    <property type="entry name" value="Type_II_cohesin"/>
    <property type="match status" value="1"/>
</dbReference>
<dbReference type="SUPFAM" id="SSF49384">
    <property type="entry name" value="Carbohydrate-binding domain"/>
    <property type="match status" value="1"/>
</dbReference>
<name>A0A1F5ZTH8_9BACT</name>
<dbReference type="AlphaFoldDB" id="A0A1F5ZTH8"/>
<sequence length="305" mass="34513">MLQKAALTIFFFLFFKLTFPSTSYAQSLKMEILNKGLINVGDTLKLQILIDTTGQPVISGDALLQFDPKYLKPLSSTNNGFFSNFFGTLVGLSQNKYLLSGWQTSIASPKKSSGPTPLATIGFQILKSGITELVLICQNNMENDSNINDARNSNDILDCQKLTPLTIEISSQGQNNPPNTDDLLVKILELIRKFIDKISDTTNRFDRILSKILVISDKYNKNKNKDPETVKKISLAEVKSKIVNKKISDLNIIISDLNKERDFLIFKTEVRRQITNLISIKSDLQEYQQLLRDLIRLLRKNYGKN</sequence>
<protein>
    <recommendedName>
        <fullName evidence="3">Cohesin domain-containing protein</fullName>
    </recommendedName>
</protein>
<reference evidence="1 2" key="1">
    <citation type="journal article" date="2016" name="Nat. Commun.">
        <title>Thousands of microbial genomes shed light on interconnected biogeochemical processes in an aquifer system.</title>
        <authorList>
            <person name="Anantharaman K."/>
            <person name="Brown C.T."/>
            <person name="Hug L.A."/>
            <person name="Sharon I."/>
            <person name="Castelle C.J."/>
            <person name="Probst A.J."/>
            <person name="Thomas B.C."/>
            <person name="Singh A."/>
            <person name="Wilkins M.J."/>
            <person name="Karaoz U."/>
            <person name="Brodie E.L."/>
            <person name="Williams K.H."/>
            <person name="Hubbard S.S."/>
            <person name="Banfield J.F."/>
        </authorList>
    </citation>
    <scope>NUCLEOTIDE SEQUENCE [LARGE SCALE GENOMIC DNA]</scope>
</reference>
<dbReference type="STRING" id="1798383.A3D78_04765"/>
<dbReference type="Proteomes" id="UP000176253">
    <property type="component" value="Unassembled WGS sequence"/>
</dbReference>
<organism evidence="1 2">
    <name type="scientific">Candidatus Gottesmanbacteria bacterium RIFCSPHIGHO2_02_FULL_39_14</name>
    <dbReference type="NCBI Taxonomy" id="1798383"/>
    <lineage>
        <taxon>Bacteria</taxon>
        <taxon>Candidatus Gottesmaniibacteriota</taxon>
    </lineage>
</organism>
<dbReference type="Gene3D" id="2.60.40.680">
    <property type="match status" value="1"/>
</dbReference>